<dbReference type="GO" id="GO:0003729">
    <property type="term" value="F:mRNA binding"/>
    <property type="evidence" value="ECO:0007669"/>
    <property type="project" value="TreeGrafter"/>
</dbReference>
<organism evidence="8 9">
    <name type="scientific">Lottia gigantea</name>
    <name type="common">Giant owl limpet</name>
    <dbReference type="NCBI Taxonomy" id="225164"/>
    <lineage>
        <taxon>Eukaryota</taxon>
        <taxon>Metazoa</taxon>
        <taxon>Spiralia</taxon>
        <taxon>Lophotrochozoa</taxon>
        <taxon>Mollusca</taxon>
        <taxon>Gastropoda</taxon>
        <taxon>Patellogastropoda</taxon>
        <taxon>Lottioidea</taxon>
        <taxon>Lottiidae</taxon>
        <taxon>Lottia</taxon>
    </lineage>
</organism>
<evidence type="ECO:0000256" key="3">
    <source>
        <dbReference type="ARBA" id="ARBA00023242"/>
    </source>
</evidence>
<comment type="subcellular location">
    <subcellularLocation>
        <location evidence="1">Nucleus</location>
    </subcellularLocation>
</comment>
<evidence type="ECO:0000259" key="5">
    <source>
        <dbReference type="PROSITE" id="PS50102"/>
    </source>
</evidence>
<dbReference type="InterPro" id="IPR002344">
    <property type="entry name" value="Lupus_La"/>
</dbReference>
<dbReference type="SUPFAM" id="SSF54928">
    <property type="entry name" value="RNA-binding domain, RBD"/>
    <property type="match status" value="1"/>
</dbReference>
<dbReference type="KEGG" id="lgi:LOTGIDRAFT_132027"/>
<dbReference type="InterPro" id="IPR014886">
    <property type="entry name" value="La_xRRM"/>
</dbReference>
<dbReference type="GO" id="GO:0010494">
    <property type="term" value="C:cytoplasmic stress granule"/>
    <property type="evidence" value="ECO:0007669"/>
    <property type="project" value="TreeGrafter"/>
</dbReference>
<reference evidence="8 9" key="1">
    <citation type="journal article" date="2013" name="Nature">
        <title>Insights into bilaterian evolution from three spiralian genomes.</title>
        <authorList>
            <person name="Simakov O."/>
            <person name="Marletaz F."/>
            <person name="Cho S.J."/>
            <person name="Edsinger-Gonzales E."/>
            <person name="Havlak P."/>
            <person name="Hellsten U."/>
            <person name="Kuo D.H."/>
            <person name="Larsson T."/>
            <person name="Lv J."/>
            <person name="Arendt D."/>
            <person name="Savage R."/>
            <person name="Osoegawa K."/>
            <person name="de Jong P."/>
            <person name="Grimwood J."/>
            <person name="Chapman J.A."/>
            <person name="Shapiro H."/>
            <person name="Aerts A."/>
            <person name="Otillar R.P."/>
            <person name="Terry A.Y."/>
            <person name="Boore J.L."/>
            <person name="Grigoriev I.V."/>
            <person name="Lindberg D.R."/>
            <person name="Seaver E.C."/>
            <person name="Weisblat D.A."/>
            <person name="Putnam N.H."/>
            <person name="Rokhsar D.S."/>
        </authorList>
    </citation>
    <scope>NUCLEOTIDE SEQUENCE [LARGE SCALE GENOMIC DNA]</scope>
</reference>
<dbReference type="HOGENOM" id="CLU_042341_1_1_1"/>
<gene>
    <name evidence="8" type="ORF">LOTGIDRAFT_132027</name>
</gene>
<dbReference type="STRING" id="225164.V3ZPS7"/>
<dbReference type="InterPro" id="IPR045180">
    <property type="entry name" value="La_dom_prot"/>
</dbReference>
<evidence type="ECO:0000256" key="4">
    <source>
        <dbReference type="PROSITE-ProRule" id="PRU00332"/>
    </source>
</evidence>
<dbReference type="InterPro" id="IPR012677">
    <property type="entry name" value="Nucleotide-bd_a/b_plait_sf"/>
</dbReference>
<dbReference type="GO" id="GO:0008033">
    <property type="term" value="P:tRNA processing"/>
    <property type="evidence" value="ECO:0007669"/>
    <property type="project" value="TreeGrafter"/>
</dbReference>
<keyword evidence="9" id="KW-1185">Reference proteome</keyword>
<dbReference type="GO" id="GO:1990904">
    <property type="term" value="C:ribonucleoprotein complex"/>
    <property type="evidence" value="ECO:0007669"/>
    <property type="project" value="UniProtKB-UniRule"/>
</dbReference>
<dbReference type="CDD" id="cd12291">
    <property type="entry name" value="RRM1_La"/>
    <property type="match status" value="1"/>
</dbReference>
<protein>
    <recommendedName>
        <fullName evidence="10">HTH La-type RNA-binding domain-containing protein</fullName>
    </recommendedName>
</protein>
<dbReference type="InterPro" id="IPR036388">
    <property type="entry name" value="WH-like_DNA-bd_sf"/>
</dbReference>
<dbReference type="Gene3D" id="1.10.10.10">
    <property type="entry name" value="Winged helix-like DNA-binding domain superfamily/Winged helix DNA-binding domain"/>
    <property type="match status" value="1"/>
</dbReference>
<dbReference type="OMA" id="PEHNEER"/>
<dbReference type="EMBL" id="KB203470">
    <property type="protein sequence ID" value="ESO84525.1"/>
    <property type="molecule type" value="Genomic_DNA"/>
</dbReference>
<dbReference type="GO" id="GO:0005634">
    <property type="term" value="C:nucleus"/>
    <property type="evidence" value="ECO:0007669"/>
    <property type="project" value="UniProtKB-SubCell"/>
</dbReference>
<dbReference type="PANTHER" id="PTHR22792:SF166">
    <property type="entry name" value="LUPUS LA PROTEIN HOMOLOG"/>
    <property type="match status" value="1"/>
</dbReference>
<dbReference type="OrthoDB" id="439993at2759"/>
<name>V3ZPS7_LOTGI</name>
<dbReference type="Gene3D" id="3.30.70.330">
    <property type="match status" value="2"/>
</dbReference>
<evidence type="ECO:0000256" key="2">
    <source>
        <dbReference type="ARBA" id="ARBA00022884"/>
    </source>
</evidence>
<evidence type="ECO:0008006" key="10">
    <source>
        <dbReference type="Google" id="ProtNLM"/>
    </source>
</evidence>
<dbReference type="InterPro" id="IPR035979">
    <property type="entry name" value="RBD_domain_sf"/>
</dbReference>
<dbReference type="PROSITE" id="PS51939">
    <property type="entry name" value="XRRM"/>
    <property type="match status" value="1"/>
</dbReference>
<dbReference type="InterPro" id="IPR036390">
    <property type="entry name" value="WH_DNA-bd_sf"/>
</dbReference>
<dbReference type="PROSITE" id="PS50102">
    <property type="entry name" value="RRM"/>
    <property type="match status" value="1"/>
</dbReference>
<dbReference type="SUPFAM" id="SSF46785">
    <property type="entry name" value="Winged helix' DNA-binding domain"/>
    <property type="match status" value="1"/>
</dbReference>
<evidence type="ECO:0000256" key="1">
    <source>
        <dbReference type="ARBA" id="ARBA00004123"/>
    </source>
</evidence>
<proteinExistence type="predicted"/>
<dbReference type="Pfam" id="PF00076">
    <property type="entry name" value="RRM_1"/>
    <property type="match status" value="1"/>
</dbReference>
<dbReference type="SMART" id="SM00715">
    <property type="entry name" value="LA"/>
    <property type="match status" value="1"/>
</dbReference>
<dbReference type="GeneID" id="20233253"/>
<evidence type="ECO:0000313" key="9">
    <source>
        <dbReference type="Proteomes" id="UP000030746"/>
    </source>
</evidence>
<dbReference type="InterPro" id="IPR006630">
    <property type="entry name" value="La_HTH"/>
</dbReference>
<dbReference type="Pfam" id="PF08777">
    <property type="entry name" value="RRM_3"/>
    <property type="match status" value="1"/>
</dbReference>
<dbReference type="PROSITE" id="PS50961">
    <property type="entry name" value="HTH_LA"/>
    <property type="match status" value="1"/>
</dbReference>
<evidence type="ECO:0000259" key="7">
    <source>
        <dbReference type="PROSITE" id="PS51939"/>
    </source>
</evidence>
<dbReference type="PRINTS" id="PR00302">
    <property type="entry name" value="LUPUSLA"/>
</dbReference>
<keyword evidence="3" id="KW-0539">Nucleus</keyword>
<dbReference type="AlphaFoldDB" id="V3ZPS7"/>
<dbReference type="Pfam" id="PF05383">
    <property type="entry name" value="La"/>
    <property type="match status" value="1"/>
</dbReference>
<evidence type="ECO:0000313" key="8">
    <source>
        <dbReference type="EMBL" id="ESO84525.1"/>
    </source>
</evidence>
<accession>V3ZPS7</accession>
<sequence length="286" mass="32477">FQYYFGDINLPKDKFLQEKVKEDEGFVPLEVLLTFNRLKELSPDAEVIAAAIKKSDSGLIEVSIDNKKIRRSPEKPLPENTKEHREELTKRTVYCKGFPEDGTFDPIKSFLENYGPVDSLYLRRNGQTFKGSVFVTFKGVPDAEKFLGTETVKYGDKELIKLSKNDYYKKKTEEKRKSKLEKEEAAKAETAKEFQEVRAGAILNLEGFGEGISREDVRNFFEDFAKVSWVDYNPGDPKGQVRFSEENQAQVALDKAKEANGGKLEINGTVLEGRVFEGKIIAYLGD</sequence>
<dbReference type="RefSeq" id="XP_009064728.1">
    <property type="nucleotide sequence ID" value="XM_009066480.1"/>
</dbReference>
<dbReference type="SMART" id="SM00360">
    <property type="entry name" value="RRM"/>
    <property type="match status" value="2"/>
</dbReference>
<dbReference type="PANTHER" id="PTHR22792">
    <property type="entry name" value="LUPUS LA PROTEIN-RELATED"/>
    <property type="match status" value="1"/>
</dbReference>
<feature type="domain" description="RRM" evidence="5">
    <location>
        <begin position="91"/>
        <end position="165"/>
    </location>
</feature>
<evidence type="ECO:0000259" key="6">
    <source>
        <dbReference type="PROSITE" id="PS50961"/>
    </source>
</evidence>
<dbReference type="InterPro" id="IPR000504">
    <property type="entry name" value="RRM_dom"/>
</dbReference>
<feature type="domain" description="HTH La-type RNA-binding" evidence="6">
    <location>
        <begin position="1"/>
        <end position="79"/>
    </location>
</feature>
<feature type="domain" description="XRRM" evidence="7">
    <location>
        <begin position="196"/>
        <end position="286"/>
    </location>
</feature>
<dbReference type="Proteomes" id="UP000030746">
    <property type="component" value="Unassembled WGS sequence"/>
</dbReference>
<keyword evidence="2 4" id="KW-0694">RNA-binding</keyword>
<dbReference type="CTD" id="20233253"/>
<feature type="non-terminal residue" evidence="8">
    <location>
        <position position="1"/>
    </location>
</feature>
<dbReference type="GO" id="GO:0005829">
    <property type="term" value="C:cytosol"/>
    <property type="evidence" value="ECO:0007669"/>
    <property type="project" value="TreeGrafter"/>
</dbReference>
<dbReference type="GO" id="GO:0045727">
    <property type="term" value="P:positive regulation of translation"/>
    <property type="evidence" value="ECO:0007669"/>
    <property type="project" value="TreeGrafter"/>
</dbReference>